<dbReference type="EC" id="2.7.13.3" evidence="2"/>
<evidence type="ECO:0000256" key="3">
    <source>
        <dbReference type="ARBA" id="ARBA00022553"/>
    </source>
</evidence>
<keyword evidence="7" id="KW-0067">ATP-binding</keyword>
<keyword evidence="8" id="KW-0902">Two-component regulatory system</keyword>
<evidence type="ECO:0000256" key="5">
    <source>
        <dbReference type="ARBA" id="ARBA00022741"/>
    </source>
</evidence>
<evidence type="ECO:0000256" key="9">
    <source>
        <dbReference type="SAM" id="MobiDB-lite"/>
    </source>
</evidence>
<feature type="transmembrane region" description="Helical" evidence="10">
    <location>
        <begin position="18"/>
        <end position="38"/>
    </location>
</feature>
<dbReference type="Gene3D" id="3.30.565.10">
    <property type="entry name" value="Histidine kinase-like ATPase, C-terminal domain"/>
    <property type="match status" value="1"/>
</dbReference>
<evidence type="ECO:0000313" key="14">
    <source>
        <dbReference type="Proteomes" id="UP000515307"/>
    </source>
</evidence>
<dbReference type="Gene3D" id="1.20.5.1930">
    <property type="match status" value="1"/>
</dbReference>
<evidence type="ECO:0000256" key="10">
    <source>
        <dbReference type="SAM" id="Phobius"/>
    </source>
</evidence>
<dbReference type="KEGG" id="sfiy:F0344_05725"/>
<evidence type="ECO:0000256" key="8">
    <source>
        <dbReference type="ARBA" id="ARBA00023012"/>
    </source>
</evidence>
<dbReference type="GO" id="GO:0005524">
    <property type="term" value="F:ATP binding"/>
    <property type="evidence" value="ECO:0007669"/>
    <property type="project" value="UniProtKB-KW"/>
</dbReference>
<feature type="domain" description="Histidine kinase/HSP90-like ATPase" evidence="11">
    <location>
        <begin position="296"/>
        <end position="385"/>
    </location>
</feature>
<proteinExistence type="predicted"/>
<dbReference type="Pfam" id="PF07730">
    <property type="entry name" value="HisKA_3"/>
    <property type="match status" value="1"/>
</dbReference>
<dbReference type="GO" id="GO:0046983">
    <property type="term" value="F:protein dimerization activity"/>
    <property type="evidence" value="ECO:0007669"/>
    <property type="project" value="InterPro"/>
</dbReference>
<sequence>MPAAVSTLASMGMTRHRLLPTLFVIVHTALMFLTISTLEEPPSTTAWITACSATVLTVLALARRDRTPLAALGTILAVSVLGQILTPPDMLGLIPGLAVMMALFSATAVSDWTVALGATATAAVVQPLPAAVRHGFDGVSFSDWLIAVGLYLMVSALGAGRRHRLRERQTVEERLAGAAQERAQAADMERERLAQELHDISAHHLTSVVVTVEAARRLGGKRPELGVEALAFASRTARETQSALRRLVAVMHVSETPAPASMTVPIEALIAGFGRLGRPISVSLPADLTGPAAEAAHGIIREALTNALRYAPGAPVGVRAQRAGDALRLTVDSGRPPGGSSGDELGLGSGRGVAGMRQRAAALGGQLSAGPRPGGGWRVEALLPDAPPARRPVGGRRRDFLREQRIADGAVFGSALVLSWSVALTNARNAGHGVQVCLLLALVLTVHALPLLWRRRAPWLVLAAVGATALVWPVLLRGNLLPPSGAAFFVGGVAVELAAVYAVAAYGRVLAPATTPAGRYVGPPTPPTTYPSGSRLSYLSVPTATLVFGISMTATLAADGTLLGEPIASFPTLFFYGFLTLALLFVSLGLGFTAVWGAGWLMHRRRRRELSRQDALLTALLWQARERIHSERQRVAGGLQETVFQQTTRVISSAEAGSLDDVAAASRAALATMRRLLGSLDAGKAPTAPRGTAGQSVSRA</sequence>
<feature type="transmembrane region" description="Helical" evidence="10">
    <location>
        <begin position="144"/>
        <end position="160"/>
    </location>
</feature>
<dbReference type="CDD" id="cd16917">
    <property type="entry name" value="HATPase_UhpB-NarQ-NarX-like"/>
    <property type="match status" value="1"/>
</dbReference>
<dbReference type="GO" id="GO:0016020">
    <property type="term" value="C:membrane"/>
    <property type="evidence" value="ECO:0007669"/>
    <property type="project" value="InterPro"/>
</dbReference>
<organism evidence="13 14">
    <name type="scientific">Streptomyces finlayi</name>
    <dbReference type="NCBI Taxonomy" id="67296"/>
    <lineage>
        <taxon>Bacteria</taxon>
        <taxon>Bacillati</taxon>
        <taxon>Actinomycetota</taxon>
        <taxon>Actinomycetes</taxon>
        <taxon>Kitasatosporales</taxon>
        <taxon>Streptomycetaceae</taxon>
        <taxon>Streptomyces</taxon>
    </lineage>
</organism>
<reference evidence="14" key="1">
    <citation type="submission" date="2019-10" db="EMBL/GenBank/DDBJ databases">
        <title>Antimicrobial potential of Antarctic Bacteria.</title>
        <authorList>
            <person name="Benaud N."/>
            <person name="Edwards R.J."/>
            <person name="Ferrari B.C."/>
        </authorList>
    </citation>
    <scope>NUCLEOTIDE SEQUENCE [LARGE SCALE GENOMIC DNA]</scope>
    <source>
        <strain evidence="14">NBSH44</strain>
    </source>
</reference>
<feature type="transmembrane region" description="Helical" evidence="10">
    <location>
        <begin position="406"/>
        <end position="427"/>
    </location>
</feature>
<evidence type="ECO:0000256" key="7">
    <source>
        <dbReference type="ARBA" id="ARBA00022840"/>
    </source>
</evidence>
<dbReference type="InterPro" id="IPR003594">
    <property type="entry name" value="HATPase_dom"/>
</dbReference>
<keyword evidence="4" id="KW-0808">Transferase</keyword>
<dbReference type="InterPro" id="IPR011712">
    <property type="entry name" value="Sig_transdc_His_kin_sub3_dim/P"/>
</dbReference>
<protein>
    <recommendedName>
        <fullName evidence="2">histidine kinase</fullName>
        <ecNumber evidence="2">2.7.13.3</ecNumber>
    </recommendedName>
</protein>
<keyword evidence="6" id="KW-0418">Kinase</keyword>
<feature type="transmembrane region" description="Helical" evidence="10">
    <location>
        <begin position="486"/>
        <end position="506"/>
    </location>
</feature>
<feature type="transmembrane region" description="Helical" evidence="10">
    <location>
        <begin position="69"/>
        <end position="85"/>
    </location>
</feature>
<evidence type="ECO:0000259" key="12">
    <source>
        <dbReference type="Pfam" id="PF07730"/>
    </source>
</evidence>
<dbReference type="Pfam" id="PF02518">
    <property type="entry name" value="HATPase_c"/>
    <property type="match status" value="1"/>
</dbReference>
<feature type="transmembrane region" description="Helical" evidence="10">
    <location>
        <begin position="44"/>
        <end position="62"/>
    </location>
</feature>
<feature type="domain" description="Signal transduction histidine kinase subgroup 3 dimerisation and phosphoacceptor" evidence="12">
    <location>
        <begin position="189"/>
        <end position="252"/>
    </location>
</feature>
<feature type="transmembrane region" description="Helical" evidence="10">
    <location>
        <begin position="91"/>
        <end position="109"/>
    </location>
</feature>
<dbReference type="InterPro" id="IPR036890">
    <property type="entry name" value="HATPase_C_sf"/>
</dbReference>
<evidence type="ECO:0000313" key="13">
    <source>
        <dbReference type="EMBL" id="QNE74172.1"/>
    </source>
</evidence>
<evidence type="ECO:0000259" key="11">
    <source>
        <dbReference type="Pfam" id="PF02518"/>
    </source>
</evidence>
<comment type="catalytic activity">
    <reaction evidence="1">
        <text>ATP + protein L-histidine = ADP + protein N-phospho-L-histidine.</text>
        <dbReference type="EC" id="2.7.13.3"/>
    </reaction>
</comment>
<feature type="transmembrane region" description="Helical" evidence="10">
    <location>
        <begin position="433"/>
        <end position="452"/>
    </location>
</feature>
<evidence type="ECO:0000256" key="1">
    <source>
        <dbReference type="ARBA" id="ARBA00000085"/>
    </source>
</evidence>
<name>A0A7G7BFQ7_9ACTN</name>
<evidence type="ECO:0000256" key="2">
    <source>
        <dbReference type="ARBA" id="ARBA00012438"/>
    </source>
</evidence>
<feature type="transmembrane region" description="Helical" evidence="10">
    <location>
        <begin position="114"/>
        <end position="132"/>
    </location>
</feature>
<feature type="transmembrane region" description="Helical" evidence="10">
    <location>
        <begin position="573"/>
        <end position="602"/>
    </location>
</feature>
<dbReference type="EMBL" id="CP045702">
    <property type="protein sequence ID" value="QNE74172.1"/>
    <property type="molecule type" value="Genomic_DNA"/>
</dbReference>
<dbReference type="PANTHER" id="PTHR24421:SF10">
    <property type="entry name" value="NITRATE_NITRITE SENSOR PROTEIN NARQ"/>
    <property type="match status" value="1"/>
</dbReference>
<feature type="region of interest" description="Disordered" evidence="9">
    <location>
        <begin position="681"/>
        <end position="700"/>
    </location>
</feature>
<keyword evidence="5" id="KW-0547">Nucleotide-binding</keyword>
<feature type="transmembrane region" description="Helical" evidence="10">
    <location>
        <begin position="459"/>
        <end position="480"/>
    </location>
</feature>
<dbReference type="Proteomes" id="UP000515307">
    <property type="component" value="Chromosome"/>
</dbReference>
<keyword evidence="14" id="KW-1185">Reference proteome</keyword>
<dbReference type="InterPro" id="IPR050482">
    <property type="entry name" value="Sensor_HK_TwoCompSys"/>
</dbReference>
<gene>
    <name evidence="13" type="ORF">F0344_05725</name>
</gene>
<dbReference type="GO" id="GO:0000155">
    <property type="term" value="F:phosphorelay sensor kinase activity"/>
    <property type="evidence" value="ECO:0007669"/>
    <property type="project" value="InterPro"/>
</dbReference>
<accession>A0A7G7BFQ7</accession>
<keyword evidence="10" id="KW-1133">Transmembrane helix</keyword>
<evidence type="ECO:0000256" key="6">
    <source>
        <dbReference type="ARBA" id="ARBA00022777"/>
    </source>
</evidence>
<keyword evidence="10" id="KW-0812">Transmembrane</keyword>
<keyword evidence="3" id="KW-0597">Phosphoprotein</keyword>
<keyword evidence="10" id="KW-0472">Membrane</keyword>
<dbReference type="SUPFAM" id="SSF55874">
    <property type="entry name" value="ATPase domain of HSP90 chaperone/DNA topoisomerase II/histidine kinase"/>
    <property type="match status" value="1"/>
</dbReference>
<feature type="transmembrane region" description="Helical" evidence="10">
    <location>
        <begin position="536"/>
        <end position="558"/>
    </location>
</feature>
<dbReference type="AlphaFoldDB" id="A0A7G7BFQ7"/>
<dbReference type="PANTHER" id="PTHR24421">
    <property type="entry name" value="NITRATE/NITRITE SENSOR PROTEIN NARX-RELATED"/>
    <property type="match status" value="1"/>
</dbReference>
<evidence type="ECO:0000256" key="4">
    <source>
        <dbReference type="ARBA" id="ARBA00022679"/>
    </source>
</evidence>